<reference evidence="2" key="1">
    <citation type="submission" date="2016-10" db="EMBL/GenBank/DDBJ databases">
        <authorList>
            <person name="Varghese N."/>
            <person name="Submissions S."/>
        </authorList>
    </citation>
    <scope>NUCLEOTIDE SEQUENCE [LARGE SCALE GENOMIC DNA]</scope>
    <source>
        <strain evidence="2">CECT 8338</strain>
    </source>
</reference>
<dbReference type="AlphaFoldDB" id="A0A1H2HTT3"/>
<evidence type="ECO:0000313" key="1">
    <source>
        <dbReference type="EMBL" id="SDU35303.1"/>
    </source>
</evidence>
<accession>A0A1H2HTT3</accession>
<keyword evidence="2" id="KW-1185">Reference proteome</keyword>
<dbReference type="EMBL" id="LT629787">
    <property type="protein sequence ID" value="SDU35303.1"/>
    <property type="molecule type" value="Genomic_DNA"/>
</dbReference>
<dbReference type="Proteomes" id="UP000243924">
    <property type="component" value="Chromosome I"/>
</dbReference>
<proteinExistence type="predicted"/>
<protein>
    <submittedName>
        <fullName evidence="1">Uncharacterized protein</fullName>
    </submittedName>
</protein>
<name>A0A1H2HTT3_9GAMM</name>
<sequence>MRSRGKRQGQTPIIVSGDGIFAINQPKHFIDINVYFHAEVPLVVFLGEARSREVLGVAGSGTNPESP</sequence>
<evidence type="ECO:0000313" key="2">
    <source>
        <dbReference type="Proteomes" id="UP000243924"/>
    </source>
</evidence>
<organism evidence="1 2">
    <name type="scientific">Halopseudomonas salegens</name>
    <dbReference type="NCBI Taxonomy" id="1434072"/>
    <lineage>
        <taxon>Bacteria</taxon>
        <taxon>Pseudomonadati</taxon>
        <taxon>Pseudomonadota</taxon>
        <taxon>Gammaproteobacteria</taxon>
        <taxon>Pseudomonadales</taxon>
        <taxon>Pseudomonadaceae</taxon>
        <taxon>Halopseudomonas</taxon>
    </lineage>
</organism>
<gene>
    <name evidence="1" type="ORF">SAMN05216210_3307</name>
</gene>